<reference evidence="1 2" key="1">
    <citation type="submission" date="2016-11" db="EMBL/GenBank/DDBJ databases">
        <title>The macronuclear genome of Stentor coeruleus: a giant cell with tiny introns.</title>
        <authorList>
            <person name="Slabodnick M."/>
            <person name="Ruby J.G."/>
            <person name="Reiff S.B."/>
            <person name="Swart E.C."/>
            <person name="Gosai S."/>
            <person name="Prabakaran S."/>
            <person name="Witkowska E."/>
            <person name="Larue G.E."/>
            <person name="Fisher S."/>
            <person name="Freeman R.M."/>
            <person name="Gunawardena J."/>
            <person name="Chu W."/>
            <person name="Stover N.A."/>
            <person name="Gregory B.D."/>
            <person name="Nowacki M."/>
            <person name="Derisi J."/>
            <person name="Roy S.W."/>
            <person name="Marshall W.F."/>
            <person name="Sood P."/>
        </authorList>
    </citation>
    <scope>NUCLEOTIDE SEQUENCE [LARGE SCALE GENOMIC DNA]</scope>
    <source>
        <strain evidence="1">WM001</strain>
    </source>
</reference>
<evidence type="ECO:0000313" key="1">
    <source>
        <dbReference type="EMBL" id="OMJ76708.1"/>
    </source>
</evidence>
<gene>
    <name evidence="1" type="ORF">SteCoe_23871</name>
</gene>
<proteinExistence type="predicted"/>
<dbReference type="Proteomes" id="UP000187209">
    <property type="component" value="Unassembled WGS sequence"/>
</dbReference>
<keyword evidence="2" id="KW-1185">Reference proteome</keyword>
<protein>
    <submittedName>
        <fullName evidence="1">Uncharacterized protein</fullName>
    </submittedName>
</protein>
<sequence length="75" mass="8604">MNNLNLGIALSIGGFVLNYASIQKKNDLNLLTHNRSQSQQLPFENHQMHYRFYAACDDAAFDFHSAFPEEEIKQS</sequence>
<name>A0A1R2BIX7_9CILI</name>
<dbReference type="AlphaFoldDB" id="A0A1R2BIX7"/>
<evidence type="ECO:0000313" key="2">
    <source>
        <dbReference type="Proteomes" id="UP000187209"/>
    </source>
</evidence>
<accession>A0A1R2BIX7</accession>
<organism evidence="1 2">
    <name type="scientific">Stentor coeruleus</name>
    <dbReference type="NCBI Taxonomy" id="5963"/>
    <lineage>
        <taxon>Eukaryota</taxon>
        <taxon>Sar</taxon>
        <taxon>Alveolata</taxon>
        <taxon>Ciliophora</taxon>
        <taxon>Postciliodesmatophora</taxon>
        <taxon>Heterotrichea</taxon>
        <taxon>Heterotrichida</taxon>
        <taxon>Stentoridae</taxon>
        <taxon>Stentor</taxon>
    </lineage>
</organism>
<comment type="caution">
    <text evidence="1">The sequence shown here is derived from an EMBL/GenBank/DDBJ whole genome shotgun (WGS) entry which is preliminary data.</text>
</comment>
<dbReference type="EMBL" id="MPUH01000615">
    <property type="protein sequence ID" value="OMJ76708.1"/>
    <property type="molecule type" value="Genomic_DNA"/>
</dbReference>